<dbReference type="EMBL" id="JAUIZM010000010">
    <property type="protein sequence ID" value="KAK1359939.1"/>
    <property type="molecule type" value="Genomic_DNA"/>
</dbReference>
<accession>A0AAD8H5B3</accession>
<evidence type="ECO:0000313" key="2">
    <source>
        <dbReference type="EMBL" id="KAK1359939.1"/>
    </source>
</evidence>
<dbReference type="PANTHER" id="PTHR21477">
    <property type="entry name" value="ZGC:172139"/>
    <property type="match status" value="1"/>
</dbReference>
<evidence type="ECO:0000256" key="1">
    <source>
        <dbReference type="SAM" id="Phobius"/>
    </source>
</evidence>
<keyword evidence="1" id="KW-1133">Transmembrane helix</keyword>
<reference evidence="2" key="1">
    <citation type="submission" date="2023-02" db="EMBL/GenBank/DDBJ databases">
        <title>Genome of toxic invasive species Heracleum sosnowskyi carries increased number of genes despite the absence of recent whole-genome duplications.</title>
        <authorList>
            <person name="Schelkunov M."/>
            <person name="Shtratnikova V."/>
            <person name="Makarenko M."/>
            <person name="Klepikova A."/>
            <person name="Omelchenko D."/>
            <person name="Novikova G."/>
            <person name="Obukhova E."/>
            <person name="Bogdanov V."/>
            <person name="Penin A."/>
            <person name="Logacheva M."/>
        </authorList>
    </citation>
    <scope>NUCLEOTIDE SEQUENCE</scope>
    <source>
        <strain evidence="2">Hsosn_3</strain>
        <tissue evidence="2">Leaf</tissue>
    </source>
</reference>
<gene>
    <name evidence="2" type="ORF">POM88_044413</name>
</gene>
<dbReference type="Proteomes" id="UP001237642">
    <property type="component" value="Unassembled WGS sequence"/>
</dbReference>
<keyword evidence="3" id="KW-1185">Reference proteome</keyword>
<sequence length="418" mass="45776">MDMRIVEKGLDFTRKRKKWVYLVGALGFSGYGAYRVYNLPTVVRRRERLLRVLGAFGSLAEAVADSAEVIGIVSKDFNEFVKSDSDQVPNSLRQISKLTMSEEFTAPVSEIMRALAVGILRGYQSEQAKNVGGSVGSGDSSLADQVLDKLFSKAGSGFASVVVGSLARNMVVALSDSYGGKLNDSSDLASSSVPRWVEIACDDKFRNLIADSIQLFVSTAVAAYLEKTMDINTYDELFTGLTNPKHETQVRETLATICNGAVETFVRTSHQVLTSGNSNANSDSAMDLRVGHRRIKQNLGGKESLLTEFTGDESADENQDSGWANKMYSTLAVPSNRRFVLDMTGRVTFETVRSFLDFLLEKLSGGVRSNLHGAQEEVIDKGFEAYRYVTAKSTTIVTICLSLCLHILNGPWILVPTY</sequence>
<comment type="caution">
    <text evidence="2">The sequence shown here is derived from an EMBL/GenBank/DDBJ whole genome shotgun (WGS) entry which is preliminary data.</text>
</comment>
<protein>
    <submittedName>
        <fullName evidence="2">Phloem protein 2 A10</fullName>
    </submittedName>
</protein>
<keyword evidence="1" id="KW-0472">Membrane</keyword>
<dbReference type="AlphaFoldDB" id="A0AAD8H5B3"/>
<dbReference type="PANTHER" id="PTHR21477:SF31">
    <property type="entry name" value="PROTEIN PHLOEM PROTEIN 2-LIKE A10-LIKE"/>
    <property type="match status" value="1"/>
</dbReference>
<organism evidence="2 3">
    <name type="scientific">Heracleum sosnowskyi</name>
    <dbReference type="NCBI Taxonomy" id="360622"/>
    <lineage>
        <taxon>Eukaryota</taxon>
        <taxon>Viridiplantae</taxon>
        <taxon>Streptophyta</taxon>
        <taxon>Embryophyta</taxon>
        <taxon>Tracheophyta</taxon>
        <taxon>Spermatophyta</taxon>
        <taxon>Magnoliopsida</taxon>
        <taxon>eudicotyledons</taxon>
        <taxon>Gunneridae</taxon>
        <taxon>Pentapetalae</taxon>
        <taxon>asterids</taxon>
        <taxon>campanulids</taxon>
        <taxon>Apiales</taxon>
        <taxon>Apiaceae</taxon>
        <taxon>Apioideae</taxon>
        <taxon>apioid superclade</taxon>
        <taxon>Tordylieae</taxon>
        <taxon>Tordyliinae</taxon>
        <taxon>Heracleum</taxon>
    </lineage>
</organism>
<dbReference type="InterPro" id="IPR019141">
    <property type="entry name" value="DUF2045"/>
</dbReference>
<feature type="transmembrane region" description="Helical" evidence="1">
    <location>
        <begin position="20"/>
        <end position="37"/>
    </location>
</feature>
<keyword evidence="1" id="KW-0812">Transmembrane</keyword>
<proteinExistence type="predicted"/>
<reference evidence="2" key="2">
    <citation type="submission" date="2023-05" db="EMBL/GenBank/DDBJ databases">
        <authorList>
            <person name="Schelkunov M.I."/>
        </authorList>
    </citation>
    <scope>NUCLEOTIDE SEQUENCE</scope>
    <source>
        <strain evidence="2">Hsosn_3</strain>
        <tissue evidence="2">Leaf</tissue>
    </source>
</reference>
<evidence type="ECO:0000313" key="3">
    <source>
        <dbReference type="Proteomes" id="UP001237642"/>
    </source>
</evidence>
<name>A0AAD8H5B3_9APIA</name>